<dbReference type="AlphaFoldDB" id="A0A561UCZ8"/>
<gene>
    <name evidence="1" type="ORF">FHX73_111006</name>
</gene>
<reference evidence="1 2" key="1">
    <citation type="submission" date="2019-06" db="EMBL/GenBank/DDBJ databases">
        <title>Sequencing the genomes of 1000 actinobacteria strains.</title>
        <authorList>
            <person name="Klenk H.-P."/>
        </authorList>
    </citation>
    <scope>NUCLEOTIDE SEQUENCE [LARGE SCALE GENOMIC DNA]</scope>
    <source>
        <strain evidence="1 2">DSM 44826</strain>
    </source>
</reference>
<dbReference type="EMBL" id="VIWT01000001">
    <property type="protein sequence ID" value="TWF97226.1"/>
    <property type="molecule type" value="Genomic_DNA"/>
</dbReference>
<protein>
    <submittedName>
        <fullName evidence="1">Uncharacterized protein</fullName>
    </submittedName>
</protein>
<sequence length="143" mass="15177">MSAVTGEFRLAAVFDRVDPVTGPAFAPGRARLPEGTERDALAAYLKGGAAVLITPLLVDDVVDPARTGVVPMGFRTDGEWIWTETVGYYLEEHGIAPEPGLLAHLRSKEGAASAVPGAERLEQAVAFVLAPTERPVWRVNANG</sequence>
<name>A0A561UCZ8_9ACTN</name>
<evidence type="ECO:0000313" key="2">
    <source>
        <dbReference type="Proteomes" id="UP000317940"/>
    </source>
</evidence>
<evidence type="ECO:0000313" key="1">
    <source>
        <dbReference type="EMBL" id="TWF97226.1"/>
    </source>
</evidence>
<accession>A0A561UCZ8</accession>
<dbReference type="Proteomes" id="UP000317940">
    <property type="component" value="Unassembled WGS sequence"/>
</dbReference>
<keyword evidence="2" id="KW-1185">Reference proteome</keyword>
<organism evidence="1 2">
    <name type="scientific">Kitasatospora viridis</name>
    <dbReference type="NCBI Taxonomy" id="281105"/>
    <lineage>
        <taxon>Bacteria</taxon>
        <taxon>Bacillati</taxon>
        <taxon>Actinomycetota</taxon>
        <taxon>Actinomycetes</taxon>
        <taxon>Kitasatosporales</taxon>
        <taxon>Streptomycetaceae</taxon>
        <taxon>Kitasatospora</taxon>
    </lineage>
</organism>
<comment type="caution">
    <text evidence="1">The sequence shown here is derived from an EMBL/GenBank/DDBJ whole genome shotgun (WGS) entry which is preliminary data.</text>
</comment>
<proteinExistence type="predicted"/>